<feature type="non-terminal residue" evidence="8">
    <location>
        <position position="331"/>
    </location>
</feature>
<evidence type="ECO:0000256" key="4">
    <source>
        <dbReference type="ARBA" id="ARBA00023027"/>
    </source>
</evidence>
<dbReference type="Pfam" id="PF14824">
    <property type="entry name" value="Sirohm_synth_M"/>
    <property type="match status" value="1"/>
</dbReference>
<dbReference type="SUPFAM" id="SSF75615">
    <property type="entry name" value="Siroheme synthase middle domains-like"/>
    <property type="match status" value="1"/>
</dbReference>
<evidence type="ECO:0000259" key="7">
    <source>
        <dbReference type="Pfam" id="PF14824"/>
    </source>
</evidence>
<feature type="region of interest" description="Disordered" evidence="6">
    <location>
        <begin position="266"/>
        <end position="331"/>
    </location>
</feature>
<dbReference type="AlphaFoldDB" id="A0A9P8QDP2"/>
<accession>A0A9P8QDP2</accession>
<dbReference type="EMBL" id="JAEUBG010000687">
    <property type="protein sequence ID" value="KAH3687657.1"/>
    <property type="molecule type" value="Genomic_DNA"/>
</dbReference>
<feature type="compositionally biased region" description="Basic and acidic residues" evidence="6">
    <location>
        <begin position="288"/>
        <end position="297"/>
    </location>
</feature>
<dbReference type="InterPro" id="IPR028281">
    <property type="entry name" value="Sirohaem_synthase_central"/>
</dbReference>
<keyword evidence="4" id="KW-0520">NAD</keyword>
<dbReference type="PANTHER" id="PTHR35330">
    <property type="entry name" value="SIROHEME BIOSYNTHESIS PROTEIN MET8"/>
    <property type="match status" value="1"/>
</dbReference>
<evidence type="ECO:0000313" key="8">
    <source>
        <dbReference type="EMBL" id="KAH3687657.1"/>
    </source>
</evidence>
<name>A0A9P8QDP2_WICPI</name>
<comment type="caution">
    <text evidence="8">The sequence shown here is derived from an EMBL/GenBank/DDBJ whole genome shotgun (WGS) entry which is preliminary data.</text>
</comment>
<dbReference type="OrthoDB" id="508204at2759"/>
<evidence type="ECO:0000256" key="3">
    <source>
        <dbReference type="ARBA" id="ARBA00023002"/>
    </source>
</evidence>
<evidence type="ECO:0000256" key="2">
    <source>
        <dbReference type="ARBA" id="ARBA00012400"/>
    </source>
</evidence>
<dbReference type="PANTHER" id="PTHR35330:SF1">
    <property type="entry name" value="SIROHEME BIOSYNTHESIS PROTEIN MET8"/>
    <property type="match status" value="1"/>
</dbReference>
<dbReference type="GO" id="GO:0019354">
    <property type="term" value="P:siroheme biosynthetic process"/>
    <property type="evidence" value="ECO:0007669"/>
    <property type="project" value="InterPro"/>
</dbReference>
<evidence type="ECO:0000256" key="6">
    <source>
        <dbReference type="SAM" id="MobiDB-lite"/>
    </source>
</evidence>
<dbReference type="GO" id="GO:0004325">
    <property type="term" value="F:ferrochelatase activity"/>
    <property type="evidence" value="ECO:0007669"/>
    <property type="project" value="InterPro"/>
</dbReference>
<evidence type="ECO:0000256" key="1">
    <source>
        <dbReference type="ARBA" id="ARBA00005010"/>
    </source>
</evidence>
<feature type="compositionally biased region" description="Polar residues" evidence="6">
    <location>
        <begin position="315"/>
        <end position="331"/>
    </location>
</feature>
<evidence type="ECO:0000313" key="9">
    <source>
        <dbReference type="Proteomes" id="UP000774326"/>
    </source>
</evidence>
<reference evidence="8" key="2">
    <citation type="submission" date="2021-01" db="EMBL/GenBank/DDBJ databases">
        <authorList>
            <person name="Schikora-Tamarit M.A."/>
        </authorList>
    </citation>
    <scope>NUCLEOTIDE SEQUENCE</scope>
    <source>
        <strain evidence="8">CBS2887</strain>
    </source>
</reference>
<dbReference type="Pfam" id="PF13241">
    <property type="entry name" value="NAD_binding_7"/>
    <property type="match status" value="1"/>
</dbReference>
<dbReference type="InterPro" id="IPR028161">
    <property type="entry name" value="Met8-like"/>
</dbReference>
<keyword evidence="9" id="KW-1185">Reference proteome</keyword>
<dbReference type="EC" id="1.3.1.76" evidence="2"/>
<keyword evidence="5" id="KW-0627">Porphyrin biosynthesis</keyword>
<gene>
    <name evidence="8" type="ORF">WICPIJ_001374</name>
</gene>
<comment type="pathway">
    <text evidence="1">Porphyrin-containing compound metabolism; siroheme biosynthesis; sirohydrochlorin from precorrin-2: step 1/1.</text>
</comment>
<reference evidence="8" key="1">
    <citation type="journal article" date="2021" name="Open Biol.">
        <title>Shared evolutionary footprints suggest mitochondrial oxidative damage underlies multiple complex I losses in fungi.</title>
        <authorList>
            <person name="Schikora-Tamarit M.A."/>
            <person name="Marcet-Houben M."/>
            <person name="Nosek J."/>
            <person name="Gabaldon T."/>
        </authorList>
    </citation>
    <scope>NUCLEOTIDE SEQUENCE</scope>
    <source>
        <strain evidence="8">CBS2887</strain>
    </source>
</reference>
<sequence length="331" mass="37426">MVNLLASLNTSDEIHLLIGYSNGTYNRIRSIIDSNAKPILITHNTSDTKHKPFPTNLQRLVDSKELIILNRPFNIQSDLFTLGRSQVNRVVDRVFVNLLQASSTLPLKKQIFQICQANRIPLNITTSPELSTFTILSTHTDGDFQFGVTTNGKGCKLANRVKRDIVSKLPRNIASICTHIGELRQRIQQEDQAMLESQYEEELDNYYGEDEDSVQSAEFNKFVNEYDQSASQRKEQRARWLNQVVEYYPLEALAKLRVEDLTSEYYSSSSMKKSSAHEPVSSGNIEDSQTKETELPVKKSKPNPSDQESQDKNQETVATSTSSILTEPSTS</sequence>
<evidence type="ECO:0000256" key="5">
    <source>
        <dbReference type="ARBA" id="ARBA00023244"/>
    </source>
</evidence>
<organism evidence="8 9">
    <name type="scientific">Wickerhamomyces pijperi</name>
    <name type="common">Yeast</name>
    <name type="synonym">Pichia pijperi</name>
    <dbReference type="NCBI Taxonomy" id="599730"/>
    <lineage>
        <taxon>Eukaryota</taxon>
        <taxon>Fungi</taxon>
        <taxon>Dikarya</taxon>
        <taxon>Ascomycota</taxon>
        <taxon>Saccharomycotina</taxon>
        <taxon>Saccharomycetes</taxon>
        <taxon>Phaffomycetales</taxon>
        <taxon>Wickerhamomycetaceae</taxon>
        <taxon>Wickerhamomyces</taxon>
    </lineage>
</organism>
<dbReference type="Proteomes" id="UP000774326">
    <property type="component" value="Unassembled WGS sequence"/>
</dbReference>
<proteinExistence type="predicted"/>
<feature type="domain" description="Siroheme synthase central" evidence="7">
    <location>
        <begin position="141"/>
        <end position="167"/>
    </location>
</feature>
<protein>
    <recommendedName>
        <fullName evidence="2">precorrin-2 dehydrogenase</fullName>
        <ecNumber evidence="2">1.3.1.76</ecNumber>
    </recommendedName>
</protein>
<keyword evidence="3" id="KW-0560">Oxidoreductase</keyword>
<dbReference type="GO" id="GO:0043115">
    <property type="term" value="F:precorrin-2 dehydrogenase activity"/>
    <property type="evidence" value="ECO:0007669"/>
    <property type="project" value="UniProtKB-EC"/>
</dbReference>
<dbReference type="Gene3D" id="3.40.50.720">
    <property type="entry name" value="NAD(P)-binding Rossmann-like Domain"/>
    <property type="match status" value="1"/>
</dbReference>